<dbReference type="SUPFAM" id="SSF46785">
    <property type="entry name" value="Winged helix' DNA-binding domain"/>
    <property type="match status" value="1"/>
</dbReference>
<dbReference type="GO" id="GO:0008171">
    <property type="term" value="F:O-methyltransferase activity"/>
    <property type="evidence" value="ECO:0007669"/>
    <property type="project" value="InterPro"/>
</dbReference>
<feature type="domain" description="O-methyltransferase dimerisation" evidence="6">
    <location>
        <begin position="86"/>
        <end position="158"/>
    </location>
</feature>
<evidence type="ECO:0000256" key="4">
    <source>
        <dbReference type="SAM" id="MobiDB-lite"/>
    </source>
</evidence>
<dbReference type="InterPro" id="IPR012967">
    <property type="entry name" value="COMT_dimerisation"/>
</dbReference>
<dbReference type="InterPro" id="IPR016461">
    <property type="entry name" value="COMT-like"/>
</dbReference>
<evidence type="ECO:0000259" key="5">
    <source>
        <dbReference type="Pfam" id="PF00891"/>
    </source>
</evidence>
<dbReference type="Pfam" id="PF08100">
    <property type="entry name" value="Dimerisation"/>
    <property type="match status" value="1"/>
</dbReference>
<keyword evidence="1" id="KW-0489">Methyltransferase</keyword>
<feature type="region of interest" description="Disordered" evidence="4">
    <location>
        <begin position="258"/>
        <end position="296"/>
    </location>
</feature>
<dbReference type="InterPro" id="IPR001077">
    <property type="entry name" value="COMT_C"/>
</dbReference>
<evidence type="ECO:0000313" key="7">
    <source>
        <dbReference type="EMBL" id="KZP03142.1"/>
    </source>
</evidence>
<dbReference type="Gene3D" id="1.10.10.10">
    <property type="entry name" value="Winged helix-like DNA-binding domain superfamily/Winged helix DNA-binding domain"/>
    <property type="match status" value="1"/>
</dbReference>
<evidence type="ECO:0000256" key="1">
    <source>
        <dbReference type="ARBA" id="ARBA00022603"/>
    </source>
</evidence>
<dbReference type="EMBL" id="KV418152">
    <property type="protein sequence ID" value="KZP03142.1"/>
    <property type="molecule type" value="Genomic_DNA"/>
</dbReference>
<evidence type="ECO:0000259" key="6">
    <source>
        <dbReference type="Pfam" id="PF08100"/>
    </source>
</evidence>
<dbReference type="InterPro" id="IPR036388">
    <property type="entry name" value="WH-like_DNA-bd_sf"/>
</dbReference>
<reference evidence="7 8" key="1">
    <citation type="journal article" date="2016" name="Mol. Biol. Evol.">
        <title>Comparative Genomics of Early-Diverging Mushroom-Forming Fungi Provides Insights into the Origins of Lignocellulose Decay Capabilities.</title>
        <authorList>
            <person name="Nagy L.G."/>
            <person name="Riley R."/>
            <person name="Tritt A."/>
            <person name="Adam C."/>
            <person name="Daum C."/>
            <person name="Floudas D."/>
            <person name="Sun H."/>
            <person name="Yadav J.S."/>
            <person name="Pangilinan J."/>
            <person name="Larsson K.H."/>
            <person name="Matsuura K."/>
            <person name="Barry K."/>
            <person name="Labutti K."/>
            <person name="Kuo R."/>
            <person name="Ohm R.A."/>
            <person name="Bhattacharya S.S."/>
            <person name="Shirouzu T."/>
            <person name="Yoshinaga Y."/>
            <person name="Martin F.M."/>
            <person name="Grigoriev I.V."/>
            <person name="Hibbett D.S."/>
        </authorList>
    </citation>
    <scope>NUCLEOTIDE SEQUENCE [LARGE SCALE GENOMIC DNA]</scope>
    <source>
        <strain evidence="7 8">CBS 109695</strain>
    </source>
</reference>
<accession>A0A167TPB0</accession>
<sequence length="445" mass="49180">MSKPLTPKARLEALLALINSAAHDAISEYERVGDVPSIDTVHPLDTASASLALRKAVRVMEGACEQLITTLAPPSHTLIKRAWSHLEPTCLEVVIEANVAGILADHHNGLSLADIGAKAGIRPDKLGRFMRFLATQSCFKEVRKDVFQNNRLSSRLVANTNIADIFLFHSRDLQFPGAYAWLTGPKLGLADSPDKTAFSSNIKGAEQSTFYAWLQDNPDREAFFGSAQLGVNEAFGDSDKLAQNYPFDSLTACHRAPHSATSGEMHSPFDPPSADGVAKKERHREHDQPSLREESQRLLDAQCPGAVREKRIDIVPIDFLKEAPVKDQDIYYLRHIVHNWPDSDAIRILKNVRAAMKPDSRLLLHDEVLANTDPAEPSMAPEPLPANYGAGNILSYYNDLTMMNLFNSQERTLAEFTALGVAAGLEFVHLWDLGHQFIVEFKICG</sequence>
<evidence type="ECO:0000256" key="2">
    <source>
        <dbReference type="ARBA" id="ARBA00022679"/>
    </source>
</evidence>
<dbReference type="OrthoDB" id="1606438at2759"/>
<dbReference type="InterPro" id="IPR036390">
    <property type="entry name" value="WH_DNA-bd_sf"/>
</dbReference>
<proteinExistence type="predicted"/>
<dbReference type="PANTHER" id="PTHR43712:SF2">
    <property type="entry name" value="O-METHYLTRANSFERASE CICE"/>
    <property type="match status" value="1"/>
</dbReference>
<evidence type="ECO:0008006" key="9">
    <source>
        <dbReference type="Google" id="ProtNLM"/>
    </source>
</evidence>
<feature type="compositionally biased region" description="Basic and acidic residues" evidence="4">
    <location>
        <begin position="284"/>
        <end position="296"/>
    </location>
</feature>
<dbReference type="GO" id="GO:0032259">
    <property type="term" value="P:methylation"/>
    <property type="evidence" value="ECO:0007669"/>
    <property type="project" value="UniProtKB-KW"/>
</dbReference>
<dbReference type="InterPro" id="IPR029063">
    <property type="entry name" value="SAM-dependent_MTases_sf"/>
</dbReference>
<name>A0A167TPB0_9AGAM</name>
<dbReference type="GO" id="GO:0046983">
    <property type="term" value="F:protein dimerization activity"/>
    <property type="evidence" value="ECO:0007669"/>
    <property type="project" value="InterPro"/>
</dbReference>
<dbReference type="Gene3D" id="3.40.50.150">
    <property type="entry name" value="Vaccinia Virus protein VP39"/>
    <property type="match status" value="1"/>
</dbReference>
<keyword evidence="3" id="KW-0949">S-adenosyl-L-methionine</keyword>
<feature type="domain" description="O-methyltransferase C-terminal" evidence="5">
    <location>
        <begin position="308"/>
        <end position="424"/>
    </location>
</feature>
<organism evidence="7 8">
    <name type="scientific">Athelia psychrophila</name>
    <dbReference type="NCBI Taxonomy" id="1759441"/>
    <lineage>
        <taxon>Eukaryota</taxon>
        <taxon>Fungi</taxon>
        <taxon>Dikarya</taxon>
        <taxon>Basidiomycota</taxon>
        <taxon>Agaricomycotina</taxon>
        <taxon>Agaricomycetes</taxon>
        <taxon>Agaricomycetidae</taxon>
        <taxon>Atheliales</taxon>
        <taxon>Atheliaceae</taxon>
        <taxon>Athelia</taxon>
    </lineage>
</organism>
<dbReference type="PANTHER" id="PTHR43712">
    <property type="entry name" value="PUTATIVE (AFU_ORTHOLOGUE AFUA_4G14580)-RELATED"/>
    <property type="match status" value="1"/>
</dbReference>
<keyword evidence="8" id="KW-1185">Reference proteome</keyword>
<dbReference type="Proteomes" id="UP000076532">
    <property type="component" value="Unassembled WGS sequence"/>
</dbReference>
<dbReference type="Pfam" id="PF00891">
    <property type="entry name" value="Methyltransf_2"/>
    <property type="match status" value="1"/>
</dbReference>
<keyword evidence="2" id="KW-0808">Transferase</keyword>
<evidence type="ECO:0000313" key="8">
    <source>
        <dbReference type="Proteomes" id="UP000076532"/>
    </source>
</evidence>
<dbReference type="SUPFAM" id="SSF53335">
    <property type="entry name" value="S-adenosyl-L-methionine-dependent methyltransferases"/>
    <property type="match status" value="1"/>
</dbReference>
<dbReference type="AlphaFoldDB" id="A0A167TPB0"/>
<dbReference type="PROSITE" id="PS51683">
    <property type="entry name" value="SAM_OMT_II"/>
    <property type="match status" value="1"/>
</dbReference>
<gene>
    <name evidence="7" type="ORF">FIBSPDRAFT_969273</name>
</gene>
<protein>
    <recommendedName>
        <fullName evidence="9">S-adenosyl-L-methionine-dependent methyltransferase</fullName>
    </recommendedName>
</protein>
<evidence type="ECO:0000256" key="3">
    <source>
        <dbReference type="ARBA" id="ARBA00022691"/>
    </source>
</evidence>